<feature type="domain" description="EF-hand" evidence="3">
    <location>
        <begin position="94"/>
        <end position="129"/>
    </location>
</feature>
<evidence type="ECO:0000256" key="2">
    <source>
        <dbReference type="ARBA" id="ARBA00022837"/>
    </source>
</evidence>
<feature type="domain" description="EF-hand" evidence="3">
    <location>
        <begin position="20"/>
        <end position="55"/>
    </location>
</feature>
<protein>
    <recommendedName>
        <fullName evidence="3">EF-hand domain-containing protein</fullName>
    </recommendedName>
</protein>
<sequence length="174" mass="19323">MASISEEHLQEAAEVGLTQPEAEQAWRCFTYIDENGSGTIDESELRYAMQLHGCDVSESSAKKLLSEADSDGSGTLNFKEYCSMLKKKRKDKADRIAKLRGAFEKFDSDGSGYLDRGELKDALTSMGMEPLEDEEIDDMFSMADSDADGKLSIDEFVRVLTMDLEDMIDQSTGN</sequence>
<dbReference type="InterPro" id="IPR050145">
    <property type="entry name" value="Centrin_CML-like"/>
</dbReference>
<evidence type="ECO:0000313" key="5">
    <source>
        <dbReference type="EMBL" id="PAA90694.1"/>
    </source>
</evidence>
<keyword evidence="6" id="KW-1185">Reference proteome</keyword>
<keyword evidence="2" id="KW-0106">Calcium</keyword>
<evidence type="ECO:0000259" key="3">
    <source>
        <dbReference type="PROSITE" id="PS50222"/>
    </source>
</evidence>
<gene>
    <name evidence="5" type="ORF">BOX15_Mlig029060g1</name>
    <name evidence="4" type="ORF">BOX15_Mlig029060g3</name>
</gene>
<feature type="domain" description="EF-hand" evidence="3">
    <location>
        <begin position="56"/>
        <end position="91"/>
    </location>
</feature>
<comment type="caution">
    <text evidence="4">The sequence shown here is derived from an EMBL/GenBank/DDBJ whole genome shotgun (WGS) entry which is preliminary data.</text>
</comment>
<dbReference type="Proteomes" id="UP000215902">
    <property type="component" value="Unassembled WGS sequence"/>
</dbReference>
<accession>A0A267ETE3</accession>
<dbReference type="InterPro" id="IPR011992">
    <property type="entry name" value="EF-hand-dom_pair"/>
</dbReference>
<evidence type="ECO:0000256" key="1">
    <source>
        <dbReference type="ARBA" id="ARBA00022737"/>
    </source>
</evidence>
<reference evidence="4 6" key="1">
    <citation type="submission" date="2017-06" db="EMBL/GenBank/DDBJ databases">
        <title>A platform for efficient transgenesis in Macrostomum lignano, a flatworm model organism for stem cell research.</title>
        <authorList>
            <person name="Berezikov E."/>
        </authorList>
    </citation>
    <scope>NUCLEOTIDE SEQUENCE [LARGE SCALE GENOMIC DNA]</scope>
    <source>
        <strain evidence="4">DV1</strain>
        <tissue evidence="4">Whole organism</tissue>
    </source>
</reference>
<evidence type="ECO:0000313" key="4">
    <source>
        <dbReference type="EMBL" id="PAA64781.1"/>
    </source>
</evidence>
<dbReference type="AlphaFoldDB" id="A0A267ETE3"/>
<dbReference type="Gene3D" id="1.10.238.10">
    <property type="entry name" value="EF-hand"/>
    <property type="match status" value="2"/>
</dbReference>
<dbReference type="PROSITE" id="PS00018">
    <property type="entry name" value="EF_HAND_1"/>
    <property type="match status" value="4"/>
</dbReference>
<dbReference type="SUPFAM" id="SSF47473">
    <property type="entry name" value="EF-hand"/>
    <property type="match status" value="1"/>
</dbReference>
<dbReference type="SMART" id="SM00054">
    <property type="entry name" value="EFh"/>
    <property type="match status" value="4"/>
</dbReference>
<dbReference type="STRING" id="282301.A0A267ETE3"/>
<name>A0A267ETE3_9PLAT</name>
<dbReference type="OrthoDB" id="26525at2759"/>
<keyword evidence="1" id="KW-0677">Repeat</keyword>
<dbReference type="PANTHER" id="PTHR23050">
    <property type="entry name" value="CALCIUM BINDING PROTEIN"/>
    <property type="match status" value="1"/>
</dbReference>
<dbReference type="GO" id="GO:0005509">
    <property type="term" value="F:calcium ion binding"/>
    <property type="evidence" value="ECO:0007669"/>
    <property type="project" value="InterPro"/>
</dbReference>
<dbReference type="EMBL" id="NIVC01000104">
    <property type="protein sequence ID" value="PAA90694.1"/>
    <property type="molecule type" value="Genomic_DNA"/>
</dbReference>
<dbReference type="PROSITE" id="PS50222">
    <property type="entry name" value="EF_HAND_2"/>
    <property type="match status" value="4"/>
</dbReference>
<dbReference type="InterPro" id="IPR002048">
    <property type="entry name" value="EF_hand_dom"/>
</dbReference>
<proteinExistence type="predicted"/>
<organism evidence="4 6">
    <name type="scientific">Macrostomum lignano</name>
    <dbReference type="NCBI Taxonomy" id="282301"/>
    <lineage>
        <taxon>Eukaryota</taxon>
        <taxon>Metazoa</taxon>
        <taxon>Spiralia</taxon>
        <taxon>Lophotrochozoa</taxon>
        <taxon>Platyhelminthes</taxon>
        <taxon>Rhabditophora</taxon>
        <taxon>Macrostomorpha</taxon>
        <taxon>Macrostomida</taxon>
        <taxon>Macrostomidae</taxon>
        <taxon>Macrostomum</taxon>
    </lineage>
</organism>
<evidence type="ECO:0000313" key="6">
    <source>
        <dbReference type="Proteomes" id="UP000215902"/>
    </source>
</evidence>
<dbReference type="EMBL" id="NIVC01001715">
    <property type="protein sequence ID" value="PAA64781.1"/>
    <property type="molecule type" value="Genomic_DNA"/>
</dbReference>
<feature type="domain" description="EF-hand" evidence="3">
    <location>
        <begin position="131"/>
        <end position="166"/>
    </location>
</feature>
<dbReference type="FunFam" id="1.10.238.10:FF:000001">
    <property type="entry name" value="Calmodulin 1"/>
    <property type="match status" value="1"/>
</dbReference>
<dbReference type="Pfam" id="PF13499">
    <property type="entry name" value="EF-hand_7"/>
    <property type="match status" value="2"/>
</dbReference>
<dbReference type="InterPro" id="IPR018247">
    <property type="entry name" value="EF_Hand_1_Ca_BS"/>
</dbReference>